<comment type="caution">
    <text evidence="1">The sequence shown here is derived from an EMBL/GenBank/DDBJ whole genome shotgun (WGS) entry which is preliminary data.</text>
</comment>
<evidence type="ECO:0000313" key="2">
    <source>
        <dbReference type="Proteomes" id="UP001174839"/>
    </source>
</evidence>
<protein>
    <submittedName>
        <fullName evidence="1">Uncharacterized protein</fullName>
    </submittedName>
</protein>
<dbReference type="Proteomes" id="UP001174839">
    <property type="component" value="Unassembled WGS sequence"/>
</dbReference>
<evidence type="ECO:0000313" key="1">
    <source>
        <dbReference type="EMBL" id="MDM9630245.1"/>
    </source>
</evidence>
<proteinExistence type="predicted"/>
<dbReference type="RefSeq" id="WP_289723604.1">
    <property type="nucleotide sequence ID" value="NZ_JAUDUY010000001.1"/>
</dbReference>
<dbReference type="EMBL" id="JAUDUY010000001">
    <property type="protein sequence ID" value="MDM9630245.1"/>
    <property type="molecule type" value="Genomic_DNA"/>
</dbReference>
<reference evidence="1" key="1">
    <citation type="submission" date="2023-06" db="EMBL/GenBank/DDBJ databases">
        <title>Robiginitalea aurantiacus sp. nov. and Algoriphagus sediminis sp. nov., isolated from coastal sediment.</title>
        <authorList>
            <person name="Zhou Z.Y."/>
            <person name="An J."/>
            <person name="Jia Y.W."/>
            <person name="Du Z.J."/>
        </authorList>
    </citation>
    <scope>NUCLEOTIDE SEQUENCE</scope>
    <source>
        <strain evidence="1">M39</strain>
    </source>
</reference>
<gene>
    <name evidence="1" type="ORF">QU605_02105</name>
</gene>
<sequence>MRNSLEFNKYEYQDSIHELVIKKMRGIDENGNLFDRYLKSNYIDGVLKEGKKYSDYLILRSTGIFMVDGGAVEEIFNMDIPYWEKKVRTLIHGYKELCLGVLGGIAMRSIFWDLCVANFIRREFDLNRSVVEGTVGYDKFLEYVESTEDWDQYKEYDILPNGYEETVVGAIHLLRIQKSQSWMAVVIASSLKMLIQNILEETRYYKEDASWIFDYKKFKEELKDEDYW</sequence>
<name>A0ABT7WBE5_9FLAO</name>
<keyword evidence="2" id="KW-1185">Reference proteome</keyword>
<accession>A0ABT7WBE5</accession>
<organism evidence="1 2">
    <name type="scientific">Robiginitalea aurantiaca</name>
    <dbReference type="NCBI Taxonomy" id="3056915"/>
    <lineage>
        <taxon>Bacteria</taxon>
        <taxon>Pseudomonadati</taxon>
        <taxon>Bacteroidota</taxon>
        <taxon>Flavobacteriia</taxon>
        <taxon>Flavobacteriales</taxon>
        <taxon>Flavobacteriaceae</taxon>
        <taxon>Robiginitalea</taxon>
    </lineage>
</organism>